<organism evidence="1 2">
    <name type="scientific">Psilocybe cyanescens</name>
    <dbReference type="NCBI Taxonomy" id="93625"/>
    <lineage>
        <taxon>Eukaryota</taxon>
        <taxon>Fungi</taxon>
        <taxon>Dikarya</taxon>
        <taxon>Basidiomycota</taxon>
        <taxon>Agaricomycotina</taxon>
        <taxon>Agaricomycetes</taxon>
        <taxon>Agaricomycetidae</taxon>
        <taxon>Agaricales</taxon>
        <taxon>Agaricineae</taxon>
        <taxon>Strophariaceae</taxon>
        <taxon>Psilocybe</taxon>
    </lineage>
</organism>
<comment type="caution">
    <text evidence="1">The sequence shown here is derived from an EMBL/GenBank/DDBJ whole genome shotgun (WGS) entry which is preliminary data.</text>
</comment>
<protein>
    <recommendedName>
        <fullName evidence="3">BTB domain-containing protein</fullName>
    </recommendedName>
</protein>
<evidence type="ECO:0000313" key="1">
    <source>
        <dbReference type="EMBL" id="PPQ85830.1"/>
    </source>
</evidence>
<name>A0A409X541_PSICY</name>
<accession>A0A409X541</accession>
<dbReference type="AlphaFoldDB" id="A0A409X541"/>
<keyword evidence="2" id="KW-1185">Reference proteome</keyword>
<gene>
    <name evidence="1" type="ORF">CVT25_003461</name>
</gene>
<dbReference type="InParanoid" id="A0A409X541"/>
<sequence length="258" mass="29307">MSDTPKLSNIPEDTLPCPAAASPPVPDRFFNLTLVSFQVENTVFRVPKHGFDIPGTIFEAMFTLPSPENGEGSSNDNPIYLSGIKEDHFRSFLQVIYPFREQPSVTKFDDWMGVLSISTLWEFTQIRNEAIAAVSSQINQKNVLQRIQLGRKYNVTDWIRNAYVELVQKDTLKIEELSETSSPLDWPTIAKIFYMRDYSPQTATNYSTRHGCGNNHGGASCPYGYPIRYNVLKQTPNAAREIVDEIFRKEFSEHEKGA</sequence>
<dbReference type="Proteomes" id="UP000283269">
    <property type="component" value="Unassembled WGS sequence"/>
</dbReference>
<proteinExistence type="predicted"/>
<dbReference type="OrthoDB" id="3193844at2759"/>
<dbReference type="EMBL" id="NHYD01002622">
    <property type="protein sequence ID" value="PPQ85830.1"/>
    <property type="molecule type" value="Genomic_DNA"/>
</dbReference>
<dbReference type="InterPro" id="IPR011333">
    <property type="entry name" value="SKP1/BTB/POZ_sf"/>
</dbReference>
<evidence type="ECO:0000313" key="2">
    <source>
        <dbReference type="Proteomes" id="UP000283269"/>
    </source>
</evidence>
<reference evidence="1 2" key="1">
    <citation type="journal article" date="2018" name="Evol. Lett.">
        <title>Horizontal gene cluster transfer increased hallucinogenic mushroom diversity.</title>
        <authorList>
            <person name="Reynolds H.T."/>
            <person name="Vijayakumar V."/>
            <person name="Gluck-Thaler E."/>
            <person name="Korotkin H.B."/>
            <person name="Matheny P.B."/>
            <person name="Slot J.C."/>
        </authorList>
    </citation>
    <scope>NUCLEOTIDE SEQUENCE [LARGE SCALE GENOMIC DNA]</scope>
    <source>
        <strain evidence="1 2">2631</strain>
    </source>
</reference>
<dbReference type="Gene3D" id="3.30.710.10">
    <property type="entry name" value="Potassium Channel Kv1.1, Chain A"/>
    <property type="match status" value="1"/>
</dbReference>
<evidence type="ECO:0008006" key="3">
    <source>
        <dbReference type="Google" id="ProtNLM"/>
    </source>
</evidence>
<dbReference type="STRING" id="93625.A0A409X541"/>